<dbReference type="PANTHER" id="PTHR39166:SF1">
    <property type="entry name" value="BLL1166 PROTEIN"/>
    <property type="match status" value="1"/>
</dbReference>
<dbReference type="AlphaFoldDB" id="A0A0Z8I025"/>
<dbReference type="Pfam" id="PF06042">
    <property type="entry name" value="NTP_transf_6"/>
    <property type="match status" value="1"/>
</dbReference>
<accession>A0A0Z8I025</accession>
<dbReference type="GO" id="GO:0004812">
    <property type="term" value="F:aminoacyl-tRNA ligase activity"/>
    <property type="evidence" value="ECO:0007669"/>
    <property type="project" value="UniProtKB-KW"/>
</dbReference>
<reference evidence="1 2" key="1">
    <citation type="submission" date="2016-02" db="EMBL/GenBank/DDBJ databases">
        <authorList>
            <consortium name="Pathogen Informatics"/>
        </authorList>
    </citation>
    <scope>NUCLEOTIDE SEQUENCE [LARGE SCALE GENOMIC DNA]</scope>
    <source>
        <strain evidence="1 2">LSS48</strain>
    </source>
</reference>
<evidence type="ECO:0000313" key="2">
    <source>
        <dbReference type="Proteomes" id="UP000073485"/>
    </source>
</evidence>
<name>A0A0Z8I025_STRSU</name>
<dbReference type="InterPro" id="IPR009267">
    <property type="entry name" value="NTP_transf_6"/>
</dbReference>
<dbReference type="PANTHER" id="PTHR39166">
    <property type="entry name" value="BLL1166 PROTEIN"/>
    <property type="match status" value="1"/>
</dbReference>
<keyword evidence="1" id="KW-0436">Ligase</keyword>
<keyword evidence="1" id="KW-0030">Aminoacyl-tRNA synthetase</keyword>
<gene>
    <name evidence="1" type="primary">proS_2</name>
    <name evidence="1" type="ORF">ERS132410_02102</name>
</gene>
<dbReference type="EMBL" id="FIGO01000020">
    <property type="protein sequence ID" value="CYV15008.1"/>
    <property type="molecule type" value="Genomic_DNA"/>
</dbReference>
<protein>
    <submittedName>
        <fullName evidence="1">Prolyl-tRNA synthetase</fullName>
    </submittedName>
</protein>
<dbReference type="Proteomes" id="UP000073485">
    <property type="component" value="Unassembled WGS sequence"/>
</dbReference>
<sequence>MDHEAENQKGGQMKDSFTERSKRLSEELERRLLADKNILVILDIMDRLNLSDCWLCAGTIRNFIWNQYSFDEETDVDLVFFDENISYEETMEIESDLYQNYPSYRWELKNQVYMHIHSPNTKPYQSSRDAIEKFPERCTAIGICRTERNKLEIFAPFGLDDIYAYQVRPTPHFLADPNRMELYRQRILKKQWKKRWLSLTVKET</sequence>
<evidence type="ECO:0000313" key="1">
    <source>
        <dbReference type="EMBL" id="CYV15008.1"/>
    </source>
</evidence>
<organism evidence="1 2">
    <name type="scientific">Streptococcus suis</name>
    <dbReference type="NCBI Taxonomy" id="1307"/>
    <lineage>
        <taxon>Bacteria</taxon>
        <taxon>Bacillati</taxon>
        <taxon>Bacillota</taxon>
        <taxon>Bacilli</taxon>
        <taxon>Lactobacillales</taxon>
        <taxon>Streptococcaceae</taxon>
        <taxon>Streptococcus</taxon>
    </lineage>
</organism>
<proteinExistence type="predicted"/>